<proteinExistence type="predicted"/>
<name>A0AAE1HZG6_9NEOP</name>
<accession>A0AAE1HZG6</accession>
<dbReference type="Pfam" id="PF17751">
    <property type="entry name" value="SKICH"/>
    <property type="match status" value="1"/>
</dbReference>
<dbReference type="Proteomes" id="UP001219518">
    <property type="component" value="Unassembled WGS sequence"/>
</dbReference>
<dbReference type="InterPro" id="IPR041611">
    <property type="entry name" value="SKICH"/>
</dbReference>
<dbReference type="Gene3D" id="2.60.40.2840">
    <property type="match status" value="1"/>
</dbReference>
<evidence type="ECO:0000313" key="4">
    <source>
        <dbReference type="EMBL" id="KAK3930223.1"/>
    </source>
</evidence>
<organism evidence="4 5">
    <name type="scientific">Frankliniella fusca</name>
    <dbReference type="NCBI Taxonomy" id="407009"/>
    <lineage>
        <taxon>Eukaryota</taxon>
        <taxon>Metazoa</taxon>
        <taxon>Ecdysozoa</taxon>
        <taxon>Arthropoda</taxon>
        <taxon>Hexapoda</taxon>
        <taxon>Insecta</taxon>
        <taxon>Pterygota</taxon>
        <taxon>Neoptera</taxon>
        <taxon>Paraneoptera</taxon>
        <taxon>Thysanoptera</taxon>
        <taxon>Terebrantia</taxon>
        <taxon>Thripoidea</taxon>
        <taxon>Thripidae</taxon>
        <taxon>Frankliniella</taxon>
    </lineage>
</organism>
<dbReference type="AlphaFoldDB" id="A0AAE1HZG6"/>
<protein>
    <submittedName>
        <fullName evidence="4">Tax1-binding protein 1-like protein B</fullName>
    </submittedName>
</protein>
<evidence type="ECO:0000259" key="3">
    <source>
        <dbReference type="Pfam" id="PF17751"/>
    </source>
</evidence>
<evidence type="ECO:0000256" key="1">
    <source>
        <dbReference type="SAM" id="Coils"/>
    </source>
</evidence>
<feature type="coiled-coil region" evidence="1">
    <location>
        <begin position="304"/>
        <end position="331"/>
    </location>
</feature>
<feature type="compositionally biased region" description="Acidic residues" evidence="2">
    <location>
        <begin position="1"/>
        <end position="10"/>
    </location>
</feature>
<sequence length="792" mass="90779">MDPDKEEEEGSGPSSLSSDQASLCVIPDPDDSSEEEGFIYLDKSSLPASLNVSEHDRAIIVFHSIDEDYPAHKDILCQYIRPDGWEESPKDNICLFKVGWVTKNDAVFVVPPGVPSSDPVGRIIISESLLPKDPTNLYQFCYMREYTLLGASTPFQFTLPVETSCYCDINDKSISEVTNGNKQDFSCDVDSILMVQQGAASHENLELSLSSERQDDSVLCHKNSLLGSLSLDSVRQSMSLYLSDCCSDKYEAFTLMECSGENQALESTETVKDSTQKLPDNEGISVNNVSLLYDHKECGKQDTIHSLTEEIHQLKQKVEEVGEERKWFQEQYNSLLETVRKYAEDLASERMAKEKLTGHLAELTKSYKMLCCDNTKLDNEILEGKQSFEEQSLKWKDEKRALERQVSSINSDIIKQKVEDLDGEKKWFQEQYNSLLETVKKYAEDLASERTAKEKLTGHLAELTKSHKMLCCDNTKLSTEILEVNQSFEAQSLKWEDEKRALERQCDEYKKQLDDLVARVSDYEVLTKCLEVELEEEMKLAKERDSYLVQVEQTKVHNLQMANNWLASTPSSTDNGNTLLEMEENVNSTLEALECALKEMDVLRSRKAAINKANRILREDFMQKKAEWEDRLTKQRIEFDAQLDELQTQLECEKSSKVTLLEESKALKHQLQQAQENDQQAVSEAMETAKKEIEMLRKQSAELEEECLLLRQNYGNQDIEDMNRTLLKNLQDAREEYKKLYTEKILTQEKLSRLKQKVKAKKTSRAQQESSPKADFIDAVSASWRYTIDELM</sequence>
<comment type="caution">
    <text evidence="4">The sequence shown here is derived from an EMBL/GenBank/DDBJ whole genome shotgun (WGS) entry which is preliminary data.</text>
</comment>
<keyword evidence="1" id="KW-0175">Coiled coil</keyword>
<feature type="region of interest" description="Disordered" evidence="2">
    <location>
        <begin position="1"/>
        <end position="31"/>
    </location>
</feature>
<feature type="coiled-coil region" evidence="1">
    <location>
        <begin position="485"/>
        <end position="526"/>
    </location>
</feature>
<evidence type="ECO:0000313" key="5">
    <source>
        <dbReference type="Proteomes" id="UP001219518"/>
    </source>
</evidence>
<feature type="coiled-coil region" evidence="1">
    <location>
        <begin position="579"/>
        <end position="750"/>
    </location>
</feature>
<keyword evidence="5" id="KW-1185">Reference proteome</keyword>
<feature type="domain" description="SKICH" evidence="3">
    <location>
        <begin position="60"/>
        <end position="157"/>
    </location>
</feature>
<evidence type="ECO:0000256" key="2">
    <source>
        <dbReference type="SAM" id="MobiDB-lite"/>
    </source>
</evidence>
<gene>
    <name evidence="4" type="ORF">KUF71_004957</name>
</gene>
<reference evidence="4" key="2">
    <citation type="journal article" date="2023" name="BMC Genomics">
        <title>Pest status, molecular evolution, and epigenetic factors derived from the genome assembly of Frankliniella fusca, a thysanopteran phytovirus vector.</title>
        <authorList>
            <person name="Catto M.A."/>
            <person name="Labadie P.E."/>
            <person name="Jacobson A.L."/>
            <person name="Kennedy G.G."/>
            <person name="Srinivasan R."/>
            <person name="Hunt B.G."/>
        </authorList>
    </citation>
    <scope>NUCLEOTIDE SEQUENCE</scope>
    <source>
        <strain evidence="4">PL_HMW_Pooled</strain>
    </source>
</reference>
<reference evidence="4" key="1">
    <citation type="submission" date="2021-07" db="EMBL/GenBank/DDBJ databases">
        <authorList>
            <person name="Catto M.A."/>
            <person name="Jacobson A."/>
            <person name="Kennedy G."/>
            <person name="Labadie P."/>
            <person name="Hunt B.G."/>
            <person name="Srinivasan R."/>
        </authorList>
    </citation>
    <scope>NUCLEOTIDE SEQUENCE</scope>
    <source>
        <strain evidence="4">PL_HMW_Pooled</strain>
        <tissue evidence="4">Head</tissue>
    </source>
</reference>
<dbReference type="EMBL" id="JAHWGI010001411">
    <property type="protein sequence ID" value="KAK3930223.1"/>
    <property type="molecule type" value="Genomic_DNA"/>
</dbReference>